<dbReference type="AlphaFoldDB" id="A0AAD9GAK4"/>
<sequence length="378" mass="43771">MEGDTESYERPSLVQRVGFGVFGLSKRLMQRSALRVCPVDPLPTSSREEEEEYDDYGFSRSDNLFVDGISAYENSFSEKRERRLQRWNEIELSGVWNTKNVFFRKVLIRKGIPDHYRAKMWYQMSGADQLAAQIPGLYPRLLQQPLDTEVANQIELDIHRTFPTNKHYKRESVGVTRLRNVLKAFANFVPSAGYCQSFNFLAAILLMFMGEERTFLTLVQMVDSRVQGKGMNLLGYYKDGMTALKRDLVVLEMVLQSRLKRLYAHLKANGVDFTCICAEWFLCLFSISLPITTVLRVWDALLHEGDKILFRVAFALFKVHENTLLRHNNDILVYCKSMASGIVQHDELLKVAFYHLSAFRRSDIQEMRLQAMDRISNS</sequence>
<keyword evidence="3" id="KW-1185">Reference proteome</keyword>
<evidence type="ECO:0000313" key="2">
    <source>
        <dbReference type="EMBL" id="KAK1934827.1"/>
    </source>
</evidence>
<feature type="domain" description="Rab-GAP TBC" evidence="1">
    <location>
        <begin position="111"/>
        <end position="305"/>
    </location>
</feature>
<dbReference type="InterPro" id="IPR000195">
    <property type="entry name" value="Rab-GAP-TBC_dom"/>
</dbReference>
<protein>
    <submittedName>
        <fullName evidence="2">RabGAP/TBC domain-containing protein</fullName>
    </submittedName>
</protein>
<dbReference type="Pfam" id="PF00566">
    <property type="entry name" value="RabGAP-TBC"/>
    <property type="match status" value="1"/>
</dbReference>
<dbReference type="FunFam" id="1.10.8.270:FF:000026">
    <property type="entry name" value="TBC (Tre-2/Bub2/Cdc16) domain family"/>
    <property type="match status" value="1"/>
</dbReference>
<dbReference type="PANTHER" id="PTHR47219">
    <property type="entry name" value="RAB GTPASE-ACTIVATING PROTEIN 1-LIKE"/>
    <property type="match status" value="1"/>
</dbReference>
<dbReference type="SMART" id="SM00164">
    <property type="entry name" value="TBC"/>
    <property type="match status" value="1"/>
</dbReference>
<dbReference type="PANTHER" id="PTHR47219:SF20">
    <property type="entry name" value="TBC1 DOMAIN FAMILY MEMBER 2B"/>
    <property type="match status" value="1"/>
</dbReference>
<organism evidence="2 3">
    <name type="scientific">Babesia divergens</name>
    <dbReference type="NCBI Taxonomy" id="32595"/>
    <lineage>
        <taxon>Eukaryota</taxon>
        <taxon>Sar</taxon>
        <taxon>Alveolata</taxon>
        <taxon>Apicomplexa</taxon>
        <taxon>Aconoidasida</taxon>
        <taxon>Piroplasmida</taxon>
        <taxon>Babesiidae</taxon>
        <taxon>Babesia</taxon>
    </lineage>
</organism>
<dbReference type="Gene3D" id="1.10.8.270">
    <property type="entry name" value="putative rabgap domain of human tbc1 domain family member 14 like domains"/>
    <property type="match status" value="1"/>
</dbReference>
<dbReference type="EMBL" id="JAHBMH010000062">
    <property type="protein sequence ID" value="KAK1934827.1"/>
    <property type="molecule type" value="Genomic_DNA"/>
</dbReference>
<reference evidence="2" key="2">
    <citation type="submission" date="2021-05" db="EMBL/GenBank/DDBJ databases">
        <authorList>
            <person name="Pain A."/>
        </authorList>
    </citation>
    <scope>NUCLEOTIDE SEQUENCE</scope>
    <source>
        <strain evidence="2">1802A</strain>
    </source>
</reference>
<accession>A0AAD9GAK4</accession>
<dbReference type="PROSITE" id="PS50086">
    <property type="entry name" value="TBC_RABGAP"/>
    <property type="match status" value="1"/>
</dbReference>
<dbReference type="GO" id="GO:0031267">
    <property type="term" value="F:small GTPase binding"/>
    <property type="evidence" value="ECO:0007669"/>
    <property type="project" value="TreeGrafter"/>
</dbReference>
<evidence type="ECO:0000313" key="3">
    <source>
        <dbReference type="Proteomes" id="UP001195914"/>
    </source>
</evidence>
<dbReference type="SUPFAM" id="SSF47923">
    <property type="entry name" value="Ypt/Rab-GAP domain of gyp1p"/>
    <property type="match status" value="2"/>
</dbReference>
<name>A0AAD9GAK4_BABDI</name>
<dbReference type="Gene3D" id="1.10.472.80">
    <property type="entry name" value="Ypt/Rab-GAP domain of gyp1p, domain 3"/>
    <property type="match status" value="1"/>
</dbReference>
<dbReference type="InterPro" id="IPR050302">
    <property type="entry name" value="Rab_GAP_TBC_domain"/>
</dbReference>
<dbReference type="GO" id="GO:0005096">
    <property type="term" value="F:GTPase activator activity"/>
    <property type="evidence" value="ECO:0007669"/>
    <property type="project" value="TreeGrafter"/>
</dbReference>
<comment type="caution">
    <text evidence="2">The sequence shown here is derived from an EMBL/GenBank/DDBJ whole genome shotgun (WGS) entry which is preliminary data.</text>
</comment>
<proteinExistence type="predicted"/>
<dbReference type="InterPro" id="IPR035969">
    <property type="entry name" value="Rab-GAP_TBC_sf"/>
</dbReference>
<dbReference type="Proteomes" id="UP001195914">
    <property type="component" value="Unassembled WGS sequence"/>
</dbReference>
<reference evidence="2" key="1">
    <citation type="journal article" date="2014" name="Nucleic Acids Res.">
        <title>The evolutionary dynamics of variant antigen genes in Babesia reveal a history of genomic innovation underlying host-parasite interaction.</title>
        <authorList>
            <person name="Jackson A.P."/>
            <person name="Otto T.D."/>
            <person name="Darby A."/>
            <person name="Ramaprasad A."/>
            <person name="Xia D."/>
            <person name="Echaide I.E."/>
            <person name="Farber M."/>
            <person name="Gahlot S."/>
            <person name="Gamble J."/>
            <person name="Gupta D."/>
            <person name="Gupta Y."/>
            <person name="Jackson L."/>
            <person name="Malandrin L."/>
            <person name="Malas T.B."/>
            <person name="Moussa E."/>
            <person name="Nair M."/>
            <person name="Reid A.J."/>
            <person name="Sanders M."/>
            <person name="Sharma J."/>
            <person name="Tracey A."/>
            <person name="Quail M.A."/>
            <person name="Weir W."/>
            <person name="Wastling J.M."/>
            <person name="Hall N."/>
            <person name="Willadsen P."/>
            <person name="Lingelbach K."/>
            <person name="Shiels B."/>
            <person name="Tait A."/>
            <person name="Berriman M."/>
            <person name="Allred D.R."/>
            <person name="Pain A."/>
        </authorList>
    </citation>
    <scope>NUCLEOTIDE SEQUENCE</scope>
    <source>
        <strain evidence="2">1802A</strain>
    </source>
</reference>
<gene>
    <name evidence="2" type="ORF">X943_002017</name>
</gene>
<evidence type="ECO:0000259" key="1">
    <source>
        <dbReference type="PROSITE" id="PS50086"/>
    </source>
</evidence>